<organism evidence="2 3">
    <name type="scientific">Metabacillus litoralis</name>
    <dbReference type="NCBI Taxonomy" id="152268"/>
    <lineage>
        <taxon>Bacteria</taxon>
        <taxon>Bacillati</taxon>
        <taxon>Bacillota</taxon>
        <taxon>Bacilli</taxon>
        <taxon>Bacillales</taxon>
        <taxon>Bacillaceae</taxon>
        <taxon>Metabacillus</taxon>
    </lineage>
</organism>
<feature type="compositionally biased region" description="Basic and acidic residues" evidence="1">
    <location>
        <begin position="21"/>
        <end position="34"/>
    </location>
</feature>
<reference evidence="2 3" key="1">
    <citation type="journal article" date="2005" name="Int. J. Syst. Evol. Microbiol.">
        <title>Bacillus litoralis sp. nov., isolated from a tidal flat of the Yellow Sea in Korea.</title>
        <authorList>
            <person name="Yoon J.H."/>
            <person name="Oh T.K."/>
        </authorList>
    </citation>
    <scope>NUCLEOTIDE SEQUENCE [LARGE SCALE GENOMIC DNA]</scope>
    <source>
        <strain evidence="2 3">SW-211</strain>
    </source>
</reference>
<evidence type="ECO:0000313" key="2">
    <source>
        <dbReference type="EMBL" id="TXC90763.1"/>
    </source>
</evidence>
<dbReference type="OrthoDB" id="2697500at2"/>
<evidence type="ECO:0000256" key="1">
    <source>
        <dbReference type="SAM" id="MobiDB-lite"/>
    </source>
</evidence>
<accession>A0A5C6W4K3</accession>
<feature type="compositionally biased region" description="Polar residues" evidence="1">
    <location>
        <begin position="44"/>
        <end position="57"/>
    </location>
</feature>
<dbReference type="AlphaFoldDB" id="A0A5C6W4K3"/>
<dbReference type="EMBL" id="VOQF01000006">
    <property type="protein sequence ID" value="TXC90763.1"/>
    <property type="molecule type" value="Genomic_DNA"/>
</dbReference>
<evidence type="ECO:0000313" key="3">
    <source>
        <dbReference type="Proteomes" id="UP000321363"/>
    </source>
</evidence>
<comment type="caution">
    <text evidence="2">The sequence shown here is derived from an EMBL/GenBank/DDBJ whole genome shotgun (WGS) entry which is preliminary data.</text>
</comment>
<sequence>MELDELNISSNEENIAEEEVVVEKETDSSSKPVDRFSQLMFGSRSVSQNPEQEQIQPKPSEKQQEINYFTLMEQIDDIMLSVENLKPMLKQFAPLLDYIKKK</sequence>
<feature type="region of interest" description="Disordered" evidence="1">
    <location>
        <begin position="1"/>
        <end position="61"/>
    </location>
</feature>
<keyword evidence="3" id="KW-1185">Reference proteome</keyword>
<protein>
    <submittedName>
        <fullName evidence="2">Uncharacterized protein</fullName>
    </submittedName>
</protein>
<dbReference type="RefSeq" id="WP_146948966.1">
    <property type="nucleotide sequence ID" value="NZ_VOQF01000006.1"/>
</dbReference>
<proteinExistence type="predicted"/>
<name>A0A5C6W4K3_9BACI</name>
<feature type="compositionally biased region" description="Low complexity" evidence="1">
    <location>
        <begin position="1"/>
        <end position="13"/>
    </location>
</feature>
<gene>
    <name evidence="2" type="ORF">FS935_12705</name>
</gene>
<dbReference type="Proteomes" id="UP000321363">
    <property type="component" value="Unassembled WGS sequence"/>
</dbReference>